<evidence type="ECO:0000313" key="1">
    <source>
        <dbReference type="EMBL" id="RPE85644.1"/>
    </source>
</evidence>
<dbReference type="Pfam" id="PF11739">
    <property type="entry name" value="YdbH-like"/>
    <property type="match status" value="1"/>
</dbReference>
<comment type="caution">
    <text evidence="1">The sequence shown here is derived from an EMBL/GenBank/DDBJ whole genome shotgun (WGS) entry which is preliminary data.</text>
</comment>
<evidence type="ECO:0000313" key="2">
    <source>
        <dbReference type="Proteomes" id="UP000281691"/>
    </source>
</evidence>
<dbReference type="InterPro" id="IPR021730">
    <property type="entry name" value="YdbH"/>
</dbReference>
<dbReference type="Proteomes" id="UP000281691">
    <property type="component" value="Unassembled WGS sequence"/>
</dbReference>
<dbReference type="AlphaFoldDB" id="A0A3N4WKK1"/>
<proteinExistence type="predicted"/>
<dbReference type="RefSeq" id="WP_237306871.1">
    <property type="nucleotide sequence ID" value="NZ_CP016615.1"/>
</dbReference>
<reference evidence="1 2" key="1">
    <citation type="submission" date="2018-11" db="EMBL/GenBank/DDBJ databases">
        <title>Genomic Encyclopedia of Type Strains, Phase IV (KMG-IV): sequencing the most valuable type-strain genomes for metagenomic binning, comparative biology and taxonomic classification.</title>
        <authorList>
            <person name="Goeker M."/>
        </authorList>
    </citation>
    <scope>NUCLEOTIDE SEQUENCE [LARGE SCALE GENOMIC DNA]</scope>
    <source>
        <strain evidence="1 2">DSM 27238</strain>
    </source>
</reference>
<keyword evidence="2" id="KW-1185">Reference proteome</keyword>
<accession>A0A3N4WKK1</accession>
<dbReference type="NCBIfam" id="NF007971">
    <property type="entry name" value="PRK10695.1"/>
    <property type="match status" value="1"/>
</dbReference>
<protein>
    <submittedName>
        <fullName evidence="1">Dicarboxylate transport</fullName>
    </submittedName>
</protein>
<name>A0A3N4WKK1_9PAST</name>
<gene>
    <name evidence="1" type="ORF">EDC46_0021</name>
</gene>
<sequence length="906" mass="102314">MMVRRIIFILTAVFAMLIASTVALFSSGQLATTINWVLPNAWRIDIPHPLVSSWEKAQLPHFSLTYQGCPLLRADGFKIQWAEIPNLSLQQATLDYTCFDKFPKNEQSSTFGPEQIKSIIALLPNGYIDIKQLAWVNLPENLPARISQLLASPSEIHIAKNSENLTAYLAQNQVKIELTLTGRQLAGEIAYRPSKQETHKFTLNTQLPENLLQLPENLIAEYQWHLPTELSPDLALQQGHSILTWQRLNDQRVGQWQLQSQVLPDHQLTFPFTIDKNSIVIEQGKFDWALSENLALRGFITSKITPQQFDWQNLFPIKTAIRLSLLSENKKGKGNVVINSPEGEWQAANFSLPVNIHGNIKQGNFILYSAVPLSISGSYHDPTLRFLSSALLRVTGKERFLDIQDLRFPLAGIRVNKQGINGRLQAIFRGESPDFKQIELHLDGYAKNFKAGALTFFSDAQQETGINDRWQWKFWGNSRLAIAKSLLSLTGRGNWHGKVVQLSELYGKLDNIQRESIKIPKLELSLLEPITFAYEKWRLTGGVKLSAPKTEFSYGGTLEQPTARLNVNGELENLNFKGEVTAGTLGPIRLFARRQLSERDSSIVGRLYWSEQPANVFQSLLPFRSNWVITHGKIRGETAFSANSKTGFVAGGHFSIQQGAISFPSGELKGIEFSLPYRLQNNEIDIGVKQALDVQIAEINVGLPITNAKLKLQGHYPYTKNRPLLLRQLSFNLLGGSLNIERFALPQRQVAYLKLRDIQFEQLLALAQYHHLSLTGKMQANLPFWLSGQPCYICGGSFTQAGSSSLKFTPDLLNAMKKSGYTEQLLTYLVNDSQIEELNGQIQLNSLGQMRLKSALKLALSEHQNAKINLNYNHQENLFDLWQLINYGSQFEQNIEHSIYQKLDNR</sequence>
<dbReference type="EMBL" id="RKQP01000001">
    <property type="protein sequence ID" value="RPE85644.1"/>
    <property type="molecule type" value="Genomic_DNA"/>
</dbReference>
<organism evidence="1 2">
    <name type="scientific">Vespertiliibacter pulmonis</name>
    <dbReference type="NCBI Taxonomy" id="1443036"/>
    <lineage>
        <taxon>Bacteria</taxon>
        <taxon>Pseudomonadati</taxon>
        <taxon>Pseudomonadota</taxon>
        <taxon>Gammaproteobacteria</taxon>
        <taxon>Pasteurellales</taxon>
        <taxon>Pasteurellaceae</taxon>
        <taxon>Vespertiliibacter</taxon>
    </lineage>
</organism>